<organism evidence="3 4">
    <name type="scientific">Arthrobacter humicola</name>
    <dbReference type="NCBI Taxonomy" id="409291"/>
    <lineage>
        <taxon>Bacteria</taxon>
        <taxon>Bacillati</taxon>
        <taxon>Actinomycetota</taxon>
        <taxon>Actinomycetes</taxon>
        <taxon>Micrococcales</taxon>
        <taxon>Micrococcaceae</taxon>
        <taxon>Arthrobacter</taxon>
    </lineage>
</organism>
<keyword evidence="2" id="KW-1133">Transmembrane helix</keyword>
<evidence type="ECO:0000256" key="1">
    <source>
        <dbReference type="SAM" id="MobiDB-lite"/>
    </source>
</evidence>
<feature type="region of interest" description="Disordered" evidence="1">
    <location>
        <begin position="1"/>
        <end position="32"/>
    </location>
</feature>
<keyword evidence="2" id="KW-0812">Transmembrane</keyword>
<feature type="compositionally biased region" description="Low complexity" evidence="1">
    <location>
        <begin position="95"/>
        <end position="114"/>
    </location>
</feature>
<evidence type="ECO:0000313" key="3">
    <source>
        <dbReference type="EMBL" id="GAA2132935.1"/>
    </source>
</evidence>
<feature type="compositionally biased region" description="Basic and acidic residues" evidence="1">
    <location>
        <begin position="1"/>
        <end position="14"/>
    </location>
</feature>
<sequence>MQRDSRLRQGRDPLPDSQQDSQEPESWETAISAQAGADWKRWWYRLPKESRQQQKAVTARQIQETHMSRTTKIALGLGAAAVALGAGLGVAGMASATTTPSPTPSPSSSAPGGTFSDGHGMHGGRHGHGPAGAELGTRVKDLAAKLGVDEAKVTDALKAFRDANKPTTPPAEGQKPDRAAMEKALAASLAKSLGIDEAKVTAALEEIRTAEQAQHAAALKPRLDQAVKDGTLTQAEADAVTKAAEKGVIGGR</sequence>
<dbReference type="Proteomes" id="UP001500102">
    <property type="component" value="Unassembled WGS sequence"/>
</dbReference>
<keyword evidence="2" id="KW-0472">Membrane</keyword>
<reference evidence="3 4" key="1">
    <citation type="journal article" date="2019" name="Int. J. Syst. Evol. Microbiol.">
        <title>The Global Catalogue of Microorganisms (GCM) 10K type strain sequencing project: providing services to taxonomists for standard genome sequencing and annotation.</title>
        <authorList>
            <consortium name="The Broad Institute Genomics Platform"/>
            <consortium name="The Broad Institute Genome Sequencing Center for Infectious Disease"/>
            <person name="Wu L."/>
            <person name="Ma J."/>
        </authorList>
    </citation>
    <scope>NUCLEOTIDE SEQUENCE [LARGE SCALE GENOMIC DNA]</scope>
    <source>
        <strain evidence="3 4">JCM 15921</strain>
    </source>
</reference>
<comment type="caution">
    <text evidence="3">The sequence shown here is derived from an EMBL/GenBank/DDBJ whole genome shotgun (WGS) entry which is preliminary data.</text>
</comment>
<dbReference type="EMBL" id="BAAAQB010000025">
    <property type="protein sequence ID" value="GAA2132935.1"/>
    <property type="molecule type" value="Genomic_DNA"/>
</dbReference>
<evidence type="ECO:0000313" key="4">
    <source>
        <dbReference type="Proteomes" id="UP001500102"/>
    </source>
</evidence>
<proteinExistence type="predicted"/>
<feature type="region of interest" description="Disordered" evidence="1">
    <location>
        <begin position="95"/>
        <end position="134"/>
    </location>
</feature>
<evidence type="ECO:0000256" key="2">
    <source>
        <dbReference type="SAM" id="Phobius"/>
    </source>
</evidence>
<keyword evidence="4" id="KW-1185">Reference proteome</keyword>
<gene>
    <name evidence="3" type="ORF">GCM10009825_15490</name>
</gene>
<protein>
    <submittedName>
        <fullName evidence="3">Uncharacterized protein</fullName>
    </submittedName>
</protein>
<feature type="region of interest" description="Disordered" evidence="1">
    <location>
        <begin position="162"/>
        <end position="181"/>
    </location>
</feature>
<name>A0ABN2YVG4_9MICC</name>
<accession>A0ABN2YVG4</accession>
<feature type="transmembrane region" description="Helical" evidence="2">
    <location>
        <begin position="73"/>
        <end position="94"/>
    </location>
</feature>